<sequence>MPNPERHGGKKDGSGGASGTLQPSSGGGSSNSRERHRLVSKHKRHKSKHSKDMGLVTPEAAPLGTIIKPLVEYDDISSDSDTFSDDMAFKLDRRENDERRGTDRSDRLHKHRHHQHRRSRDLLKTKQTEKEKNQEVSSKSGSMKDRVSGSSKRSNEENEDYGKAQISKSSSSKESRSSKLHKEKTRKERELKSGHKDRSKSHRKRETPKSYKTVDSPKRRSRSPHRKWSDSPKQDDSPSGASYGQDYDLSPPRSHTSSNYDSYKKSPGSTSRRQSISPPYKEPSAYQSSTRSPSPYSRRQRSVSPYSRRRSSSYERSGSYSGRSPSPYGRRRSSSPFMSKRSLSRSPLPRKSMKSRSRSPAYSRHSSSHSKKKRSGSRSRHSSISPVRLPLNSSLGAELSRKKKERAAAAAAAKMDGKESKGSPIFLPRKENSLVEAKDSGLESKKLTRGVKLEKSAPDTELVNVPHLNTEVKNSLDTGKVKLDENSEKHPIKDSKVQGSRDSKPIALKEDIVTPKETDTSEKETPPPVPTVTSPPPPLPTTTPPPQTPPLPPLPPLPAIPQQPPLPPPQPVFSQVLTSSTSTLPPSTHPRTSTLSSQANSQPLAQVSVKTQVSVTAAIPHLKTSTLPPLPLPPLLPGDDDMDRICCPRYGERRQTESDWGKRCVDKFDIIGIIGEGTYGQVYKAKDKDTGELVALKKVRLDNEKEGFPITAIREIKILRQLIHRSVVNMKEIVTDKQDALDFKKDKGTSKESYFYRVDRYILFFSLSLFAYLTNFLNPYWSCYCYFYKNDFFFFYSGQIKLADFGLARLYNSEESRPYTNKVITLWYRPPELLLGEERYTPAIDVWSCGCILGELFTKKPIFQANLELAQLELISRLCGSPCPAVWPDVIKLPYFNTMKPKKQYRRRLREEFSFIPSAALDLLDHMLTLDPSKRCTAEQTLQSDFLKDVELSKMDPPDLPHWQDCHELWSKKRRRQRQSGVVIEEPPPSKASRKETTSGTSAEPVKNSSPAPPQPAPGKVEPGTGDAIGLGDITQQLNQSELAVLLNLLQSQTDLSIPQMAQLLNIHSNPEMQQQLEALNQSISALTEATSQQQDSEPLAPEESLKEAPPALVVQPSAEQTSSEASSTPADMQNMLAVLLSQLMKTQEPAGSLEENSSDKNSGPQGPRRTPTMPQEEAAACPPHILPPEKRPPEPPGPPPPPPPPPLVEGDLSSAPQELNPAVTAALLQLLSQPEAEPPGHLPHEHQALRPMEYSTRPHPNRTYGNTDGPETGFSATDTDERNSGPALTESLTQTLVKNRTFSGSVSHLGESSSYQGTGSVQFPGDQDLRFARVPLPLHSVVGQPFLKAEGSSNSVVHAETKLQNYGELGPGNTGASSSGAGLNWGGPAQSSAYGKLYRGPTRVPPRGGRGRGVPY</sequence>
<evidence type="ECO:0000256" key="6">
    <source>
        <dbReference type="ARBA" id="ARBA00022777"/>
    </source>
</evidence>
<keyword evidence="7 12" id="KW-0067">ATP-binding</keyword>
<dbReference type="GO" id="GO:0030332">
    <property type="term" value="F:cyclin binding"/>
    <property type="evidence" value="ECO:0007669"/>
    <property type="project" value="Ensembl"/>
</dbReference>
<evidence type="ECO:0000256" key="13">
    <source>
        <dbReference type="SAM" id="MobiDB-lite"/>
    </source>
</evidence>
<dbReference type="InterPro" id="IPR011009">
    <property type="entry name" value="Kinase-like_dom_sf"/>
</dbReference>
<feature type="compositionally biased region" description="Basic residues" evidence="13">
    <location>
        <begin position="197"/>
        <end position="206"/>
    </location>
</feature>
<evidence type="ECO:0000313" key="15">
    <source>
        <dbReference type="Ensembl" id="ENSNVIP00000005466.1"/>
    </source>
</evidence>
<feature type="compositionally biased region" description="Basic and acidic residues" evidence="13">
    <location>
        <begin position="428"/>
        <end position="458"/>
    </location>
</feature>
<feature type="compositionally biased region" description="Pro residues" evidence="13">
    <location>
        <begin position="1195"/>
        <end position="1208"/>
    </location>
</feature>
<feature type="region of interest" description="Disordered" evidence="13">
    <location>
        <begin position="1088"/>
        <end position="1130"/>
    </location>
</feature>
<dbReference type="GO" id="GO:0043409">
    <property type="term" value="P:negative regulation of MAPK cascade"/>
    <property type="evidence" value="ECO:0007669"/>
    <property type="project" value="Ensembl"/>
</dbReference>
<dbReference type="FunFam" id="3.30.200.20:FF:000074">
    <property type="entry name" value="cyclin-dependent kinase 12 isoform X2"/>
    <property type="match status" value="1"/>
</dbReference>
<feature type="compositionally biased region" description="Pro residues" evidence="13">
    <location>
        <begin position="526"/>
        <end position="571"/>
    </location>
</feature>
<feature type="compositionally biased region" description="Low complexity" evidence="13">
    <location>
        <begin position="314"/>
        <end position="350"/>
    </location>
</feature>
<feature type="region of interest" description="Disordered" evidence="13">
    <location>
        <begin position="1146"/>
        <end position="1291"/>
    </location>
</feature>
<dbReference type="InterPro" id="IPR050108">
    <property type="entry name" value="CDK"/>
</dbReference>
<feature type="domain" description="Protein kinase" evidence="14">
    <location>
        <begin position="668"/>
        <end position="947"/>
    </location>
</feature>
<comment type="subcellular location">
    <subcellularLocation>
        <location evidence="1">Nucleus</location>
    </subcellularLocation>
</comment>
<feature type="compositionally biased region" description="Basic and acidic residues" evidence="13">
    <location>
        <begin position="185"/>
        <end position="196"/>
    </location>
</feature>
<dbReference type="Proteomes" id="UP000694425">
    <property type="component" value="Unplaced"/>
</dbReference>
<evidence type="ECO:0000256" key="10">
    <source>
        <dbReference type="ARBA" id="ARBA00048367"/>
    </source>
</evidence>
<dbReference type="GeneTree" id="ENSGT00940000157595"/>
<evidence type="ECO:0000256" key="5">
    <source>
        <dbReference type="ARBA" id="ARBA00022741"/>
    </source>
</evidence>
<feature type="compositionally biased region" description="Low complexity" evidence="13">
    <location>
        <begin position="1116"/>
        <end position="1130"/>
    </location>
</feature>
<feature type="region of interest" description="Disordered" evidence="13">
    <location>
        <begin position="1395"/>
        <end position="1417"/>
    </location>
</feature>
<dbReference type="GO" id="GO:0006366">
    <property type="term" value="P:transcription by RNA polymerase II"/>
    <property type="evidence" value="ECO:0007669"/>
    <property type="project" value="Ensembl"/>
</dbReference>
<keyword evidence="3" id="KW-0723">Serine/threonine-protein kinase</keyword>
<dbReference type="Ensembl" id="ENSNVIT00000006429.1">
    <property type="protein sequence ID" value="ENSNVIP00000005466.1"/>
    <property type="gene ID" value="ENSNVIG00000004388.1"/>
</dbReference>
<feature type="compositionally biased region" description="Polar residues" evidence="13">
    <location>
        <begin position="253"/>
        <end position="277"/>
    </location>
</feature>
<feature type="compositionally biased region" description="Basic and acidic residues" evidence="13">
    <location>
        <begin position="120"/>
        <end position="134"/>
    </location>
</feature>
<evidence type="ECO:0000256" key="2">
    <source>
        <dbReference type="ARBA" id="ARBA00006485"/>
    </source>
</evidence>
<dbReference type="GO" id="GO:0071391">
    <property type="term" value="P:cellular response to estrogen stimulus"/>
    <property type="evidence" value="ECO:0007669"/>
    <property type="project" value="Ensembl"/>
</dbReference>
<comment type="catalytic activity">
    <reaction evidence="11">
        <text>[DNA-directed RNA polymerase] + ATP = phospho-[DNA-directed RNA polymerase] + ADP + H(+)</text>
        <dbReference type="Rhea" id="RHEA:10216"/>
        <dbReference type="Rhea" id="RHEA-COMP:11321"/>
        <dbReference type="Rhea" id="RHEA-COMP:11322"/>
        <dbReference type="ChEBI" id="CHEBI:15378"/>
        <dbReference type="ChEBI" id="CHEBI:30616"/>
        <dbReference type="ChEBI" id="CHEBI:43176"/>
        <dbReference type="ChEBI" id="CHEBI:68546"/>
        <dbReference type="ChEBI" id="CHEBI:456216"/>
        <dbReference type="EC" id="2.7.11.23"/>
    </reaction>
</comment>
<dbReference type="Gene3D" id="3.30.200.20">
    <property type="entry name" value="Phosphorylase Kinase, domain 1"/>
    <property type="match status" value="1"/>
</dbReference>
<feature type="compositionally biased region" description="Basic and acidic residues" evidence="13">
    <location>
        <begin position="87"/>
        <end position="106"/>
    </location>
</feature>
<organism evidence="15 16">
    <name type="scientific">Neovison vison</name>
    <name type="common">American mink</name>
    <name type="synonym">Mustela vison</name>
    <dbReference type="NCBI Taxonomy" id="452646"/>
    <lineage>
        <taxon>Eukaryota</taxon>
        <taxon>Metazoa</taxon>
        <taxon>Chordata</taxon>
        <taxon>Craniata</taxon>
        <taxon>Vertebrata</taxon>
        <taxon>Euteleostomi</taxon>
        <taxon>Mammalia</taxon>
        <taxon>Eutheria</taxon>
        <taxon>Laurasiatheria</taxon>
        <taxon>Carnivora</taxon>
        <taxon>Caniformia</taxon>
        <taxon>Musteloidea</taxon>
        <taxon>Mustelidae</taxon>
        <taxon>Mustelinae</taxon>
        <taxon>Neogale</taxon>
    </lineage>
</organism>
<dbReference type="GO" id="GO:0008024">
    <property type="term" value="C:cyclin/CDK positive transcription elongation factor complex"/>
    <property type="evidence" value="ECO:0007669"/>
    <property type="project" value="TreeGrafter"/>
</dbReference>
<evidence type="ECO:0000256" key="4">
    <source>
        <dbReference type="ARBA" id="ARBA00022679"/>
    </source>
</evidence>
<feature type="compositionally biased region" description="Basic and acidic residues" evidence="13">
    <location>
        <begin position="227"/>
        <end position="236"/>
    </location>
</feature>
<evidence type="ECO:0000256" key="12">
    <source>
        <dbReference type="PROSITE-ProRule" id="PRU10141"/>
    </source>
</evidence>
<dbReference type="GO" id="GO:0005524">
    <property type="term" value="F:ATP binding"/>
    <property type="evidence" value="ECO:0007669"/>
    <property type="project" value="UniProtKB-UniRule"/>
</dbReference>
<feature type="compositionally biased region" description="Polar residues" evidence="13">
    <location>
        <begin position="998"/>
        <end position="1010"/>
    </location>
</feature>
<evidence type="ECO:0000256" key="3">
    <source>
        <dbReference type="ARBA" id="ARBA00022527"/>
    </source>
</evidence>
<feature type="compositionally biased region" description="Low complexity" evidence="13">
    <location>
        <begin position="288"/>
        <end position="306"/>
    </location>
</feature>
<comment type="catalytic activity">
    <reaction evidence="9">
        <text>L-threonyl-[protein] + ATP = O-phospho-L-threonyl-[protein] + ADP + H(+)</text>
        <dbReference type="Rhea" id="RHEA:46608"/>
        <dbReference type="Rhea" id="RHEA-COMP:11060"/>
        <dbReference type="Rhea" id="RHEA-COMP:11605"/>
        <dbReference type="ChEBI" id="CHEBI:15378"/>
        <dbReference type="ChEBI" id="CHEBI:30013"/>
        <dbReference type="ChEBI" id="CHEBI:30616"/>
        <dbReference type="ChEBI" id="CHEBI:61977"/>
        <dbReference type="ChEBI" id="CHEBI:456216"/>
        <dbReference type="EC" id="2.7.11.22"/>
    </reaction>
</comment>
<reference evidence="15" key="1">
    <citation type="submission" date="2025-08" db="UniProtKB">
        <authorList>
            <consortium name="Ensembl"/>
        </authorList>
    </citation>
    <scope>IDENTIFICATION</scope>
</reference>
<dbReference type="GO" id="GO:0019901">
    <property type="term" value="F:protein kinase binding"/>
    <property type="evidence" value="ECO:0007669"/>
    <property type="project" value="Ensembl"/>
</dbReference>
<keyword evidence="6" id="KW-0418">Kinase</keyword>
<feature type="compositionally biased region" description="Acidic residues" evidence="13">
    <location>
        <begin position="72"/>
        <end position="84"/>
    </location>
</feature>
<feature type="region of interest" description="Disordered" evidence="13">
    <location>
        <begin position="1"/>
        <end position="601"/>
    </location>
</feature>
<keyword evidence="5 12" id="KW-0547">Nucleotide-binding</keyword>
<feature type="region of interest" description="Disordered" evidence="13">
    <location>
        <begin position="977"/>
        <end position="1031"/>
    </location>
</feature>
<dbReference type="SUPFAM" id="SSF56112">
    <property type="entry name" value="Protein kinase-like (PK-like)"/>
    <property type="match status" value="1"/>
</dbReference>
<dbReference type="PROSITE" id="PS50011">
    <property type="entry name" value="PROTEIN_KINASE_DOM"/>
    <property type="match status" value="1"/>
</dbReference>
<dbReference type="GO" id="GO:0004693">
    <property type="term" value="F:cyclin-dependent protein serine/threonine kinase activity"/>
    <property type="evidence" value="ECO:0007669"/>
    <property type="project" value="UniProtKB-EC"/>
</dbReference>
<comment type="similarity">
    <text evidence="2">Belongs to the protein kinase superfamily. CMGC Ser/Thr protein kinase family. CDC2/CDKX subfamily.</text>
</comment>
<accession>A0A8C7AF52</accession>
<evidence type="ECO:0000259" key="14">
    <source>
        <dbReference type="PROSITE" id="PS50011"/>
    </source>
</evidence>
<dbReference type="GO" id="GO:2000737">
    <property type="term" value="P:negative regulation of stem cell differentiation"/>
    <property type="evidence" value="ECO:0007669"/>
    <property type="project" value="Ensembl"/>
</dbReference>
<evidence type="ECO:0000256" key="11">
    <source>
        <dbReference type="ARBA" id="ARBA00049280"/>
    </source>
</evidence>
<keyword evidence="4" id="KW-0808">Transferase</keyword>
<dbReference type="GO" id="GO:0033147">
    <property type="term" value="P:negative regulation of intracellular estrogen receptor signaling pathway"/>
    <property type="evidence" value="ECO:0007669"/>
    <property type="project" value="Ensembl"/>
</dbReference>
<comment type="catalytic activity">
    <reaction evidence="10">
        <text>L-seryl-[protein] + ATP = O-phospho-L-seryl-[protein] + ADP + H(+)</text>
        <dbReference type="Rhea" id="RHEA:17989"/>
        <dbReference type="Rhea" id="RHEA-COMP:9863"/>
        <dbReference type="Rhea" id="RHEA-COMP:11604"/>
        <dbReference type="ChEBI" id="CHEBI:15378"/>
        <dbReference type="ChEBI" id="CHEBI:29999"/>
        <dbReference type="ChEBI" id="CHEBI:30616"/>
        <dbReference type="ChEBI" id="CHEBI:83421"/>
        <dbReference type="ChEBI" id="CHEBI:456216"/>
        <dbReference type="EC" id="2.7.11.22"/>
    </reaction>
</comment>
<dbReference type="InterPro" id="IPR000719">
    <property type="entry name" value="Prot_kinase_dom"/>
</dbReference>
<keyword evidence="8" id="KW-0539">Nucleus</keyword>
<dbReference type="GO" id="GO:0032968">
    <property type="term" value="P:positive regulation of transcription elongation by RNA polymerase II"/>
    <property type="evidence" value="ECO:0007669"/>
    <property type="project" value="Ensembl"/>
</dbReference>
<dbReference type="GO" id="GO:0016607">
    <property type="term" value="C:nuclear speck"/>
    <property type="evidence" value="ECO:0007669"/>
    <property type="project" value="Ensembl"/>
</dbReference>
<keyword evidence="16" id="KW-1185">Reference proteome</keyword>
<feature type="binding site" evidence="12">
    <location>
        <position position="697"/>
    </location>
    <ligand>
        <name>ATP</name>
        <dbReference type="ChEBI" id="CHEBI:30616"/>
    </ligand>
</feature>
<dbReference type="InterPro" id="IPR017441">
    <property type="entry name" value="Protein_kinase_ATP_BS"/>
</dbReference>
<feature type="compositionally biased region" description="Polar residues" evidence="13">
    <location>
        <begin position="1088"/>
        <end position="1097"/>
    </location>
</feature>
<feature type="compositionally biased region" description="Basic residues" evidence="13">
    <location>
        <begin position="34"/>
        <end position="49"/>
    </location>
</feature>
<dbReference type="PANTHER" id="PTHR24056">
    <property type="entry name" value="CELL DIVISION PROTEIN KINASE"/>
    <property type="match status" value="1"/>
</dbReference>
<feature type="compositionally biased region" description="Basic residues" evidence="13">
    <location>
        <begin position="107"/>
        <end position="119"/>
    </location>
</feature>
<dbReference type="PANTHER" id="PTHR24056:SF126">
    <property type="entry name" value="CYCLIN-DEPENDENT KINASE 12"/>
    <property type="match status" value="1"/>
</dbReference>
<evidence type="ECO:0000256" key="9">
    <source>
        <dbReference type="ARBA" id="ARBA00047811"/>
    </source>
</evidence>
<dbReference type="PROSITE" id="PS00107">
    <property type="entry name" value="PROTEIN_KINASE_ATP"/>
    <property type="match status" value="1"/>
</dbReference>
<evidence type="ECO:0000256" key="1">
    <source>
        <dbReference type="ARBA" id="ARBA00004123"/>
    </source>
</evidence>
<name>A0A8C7AF52_NEOVI</name>
<reference evidence="15" key="2">
    <citation type="submission" date="2025-09" db="UniProtKB">
        <authorList>
            <consortium name="Ensembl"/>
        </authorList>
    </citation>
    <scope>IDENTIFICATION</scope>
</reference>
<feature type="compositionally biased region" description="Low complexity" evidence="13">
    <location>
        <begin position="577"/>
        <end position="597"/>
    </location>
</feature>
<feature type="compositionally biased region" description="Basic residues" evidence="13">
    <location>
        <begin position="366"/>
        <end position="381"/>
    </location>
</feature>
<dbReference type="GO" id="GO:0008353">
    <property type="term" value="F:RNA polymerase II CTD heptapeptide repeat kinase activity"/>
    <property type="evidence" value="ECO:0007669"/>
    <property type="project" value="UniProtKB-EC"/>
</dbReference>
<proteinExistence type="inferred from homology"/>
<dbReference type="GO" id="GO:0002944">
    <property type="term" value="C:cyclin K-CDK12 complex"/>
    <property type="evidence" value="ECO:0007669"/>
    <property type="project" value="Ensembl"/>
</dbReference>
<evidence type="ECO:0000256" key="7">
    <source>
        <dbReference type="ARBA" id="ARBA00022840"/>
    </source>
</evidence>
<feature type="compositionally biased region" description="Basic and acidic residues" evidence="13">
    <location>
        <begin position="142"/>
        <end position="162"/>
    </location>
</feature>
<evidence type="ECO:0000256" key="8">
    <source>
        <dbReference type="ARBA" id="ARBA00023242"/>
    </source>
</evidence>
<dbReference type="Pfam" id="PF00069">
    <property type="entry name" value="Pkinase"/>
    <property type="match status" value="2"/>
</dbReference>
<protein>
    <submittedName>
        <fullName evidence="15">Cyclin dependent kinase 12</fullName>
    </submittedName>
</protein>
<dbReference type="Gene3D" id="1.10.510.10">
    <property type="entry name" value="Transferase(Phosphotransferase) domain 1"/>
    <property type="match status" value="1"/>
</dbReference>
<feature type="compositionally biased region" description="Basic and acidic residues" evidence="13">
    <location>
        <begin position="479"/>
        <end position="525"/>
    </location>
</feature>
<evidence type="ECO:0000313" key="16">
    <source>
        <dbReference type="Proteomes" id="UP000694425"/>
    </source>
</evidence>
<feature type="compositionally biased region" description="Low complexity" evidence="13">
    <location>
        <begin position="1400"/>
        <end position="1417"/>
    </location>
</feature>
<feature type="compositionally biased region" description="Basic and acidic residues" evidence="13">
    <location>
        <begin position="1"/>
        <end position="13"/>
    </location>
</feature>